<feature type="transmembrane region" description="Helical" evidence="1">
    <location>
        <begin position="245"/>
        <end position="264"/>
    </location>
</feature>
<dbReference type="EMBL" id="JBBBOO010000001">
    <property type="protein sequence ID" value="MEI7062336.1"/>
    <property type="molecule type" value="Genomic_DNA"/>
</dbReference>
<dbReference type="PANTHER" id="PTHR23028:SF134">
    <property type="entry name" value="PUTATIVE (AFU_ORTHOLOGUE AFUA_4G08520)-RELATED"/>
    <property type="match status" value="1"/>
</dbReference>
<keyword evidence="3" id="KW-0808">Transferase</keyword>
<dbReference type="InterPro" id="IPR002656">
    <property type="entry name" value="Acyl_transf_3_dom"/>
</dbReference>
<feature type="transmembrane region" description="Helical" evidence="1">
    <location>
        <begin position="220"/>
        <end position="239"/>
    </location>
</feature>
<feature type="transmembrane region" description="Helical" evidence="1">
    <location>
        <begin position="186"/>
        <end position="208"/>
    </location>
</feature>
<feature type="transmembrane region" description="Helical" evidence="1">
    <location>
        <begin position="37"/>
        <end position="58"/>
    </location>
</feature>
<reference evidence="3 4" key="1">
    <citation type="submission" date="2024-03" db="EMBL/GenBank/DDBJ databases">
        <title>Analysis of soft rot Pectobacteriaceae population diversity in US potato growing regions between 2016 and 2022.</title>
        <authorList>
            <person name="Ma X."/>
            <person name="Zhang X."/>
            <person name="Stodghill P."/>
            <person name="Rioux R."/>
            <person name="Babler B."/>
            <person name="Shrestha S."/>
            <person name="Babler B."/>
            <person name="Rivedal H."/>
            <person name="Frost K."/>
            <person name="Hao J."/>
            <person name="Secor G."/>
            <person name="Swingle B."/>
        </authorList>
    </citation>
    <scope>NUCLEOTIDE SEQUENCE [LARGE SCALE GENOMIC DNA]</scope>
    <source>
        <strain evidence="3 4">SR64</strain>
    </source>
</reference>
<evidence type="ECO:0000313" key="3">
    <source>
        <dbReference type="EMBL" id="MEI7062336.1"/>
    </source>
</evidence>
<protein>
    <submittedName>
        <fullName evidence="3">Acyltransferase</fullName>
        <ecNumber evidence="3">2.3.-.-</ecNumber>
    </submittedName>
</protein>
<organism evidence="3 4">
    <name type="scientific">Dickeya chrysanthemi</name>
    <name type="common">Pectobacterium chrysanthemi</name>
    <name type="synonym">Erwinia chrysanthemi</name>
    <dbReference type="NCBI Taxonomy" id="556"/>
    <lineage>
        <taxon>Bacteria</taxon>
        <taxon>Pseudomonadati</taxon>
        <taxon>Pseudomonadota</taxon>
        <taxon>Gammaproteobacteria</taxon>
        <taxon>Enterobacterales</taxon>
        <taxon>Pectobacteriaceae</taxon>
        <taxon>Dickeya</taxon>
    </lineage>
</organism>
<keyword evidence="1" id="KW-0472">Membrane</keyword>
<dbReference type="EC" id="2.3.-.-" evidence="3"/>
<dbReference type="InterPro" id="IPR050879">
    <property type="entry name" value="Acyltransferase_3"/>
</dbReference>
<name>A0ABU8JG55_DICCH</name>
<feature type="transmembrane region" description="Helical" evidence="1">
    <location>
        <begin position="149"/>
        <end position="166"/>
    </location>
</feature>
<feature type="transmembrane region" description="Helical" evidence="1">
    <location>
        <begin position="276"/>
        <end position="293"/>
    </location>
</feature>
<dbReference type="Proteomes" id="UP001359469">
    <property type="component" value="Unassembled WGS sequence"/>
</dbReference>
<gene>
    <name evidence="3" type="ORF">WCU84_01370</name>
</gene>
<sequence>MKITSIQYLRGLAALLVVVAHNSSLLVGNWTKHIPGALGVDVFFIISGFIMTFITHHTPDGPVAFIVKRFFRIWPVFFLVWLLSFIFVYYERSFSQMACTLYFCLQDYSQPGPTFGYSALGPPWTLSYEIMFYFIFAVSMSISHRYRSYICTLVFVAAMTGFQWYYNGSFDFSSQVSPNMSVIHWWQAWIKLISNTIVFEFIAGMLLAEFMVRSRISQFLYRRIVAKIVFTIAMVSAVIIGPQVFGLSGGFWLALIIMISAILLSDNNETKYNRILTFFGDISYSLYLVHYPVMVFFRNYLSDTTASTERVTIFILSIAISIVISSVMFIWVEMPSIRSGKKIAGILSTRMRSYQP</sequence>
<feature type="transmembrane region" description="Helical" evidence="1">
    <location>
        <begin position="313"/>
        <end position="332"/>
    </location>
</feature>
<feature type="transmembrane region" description="Helical" evidence="1">
    <location>
        <begin position="70"/>
        <end position="90"/>
    </location>
</feature>
<proteinExistence type="predicted"/>
<evidence type="ECO:0000313" key="4">
    <source>
        <dbReference type="Proteomes" id="UP001359469"/>
    </source>
</evidence>
<keyword evidence="4" id="KW-1185">Reference proteome</keyword>
<dbReference type="PANTHER" id="PTHR23028">
    <property type="entry name" value="ACETYLTRANSFERASE"/>
    <property type="match status" value="1"/>
</dbReference>
<keyword evidence="1" id="KW-0812">Transmembrane</keyword>
<feature type="domain" description="Acyltransferase 3" evidence="2">
    <location>
        <begin position="4"/>
        <end position="325"/>
    </location>
</feature>
<keyword evidence="3" id="KW-0012">Acyltransferase</keyword>
<evidence type="ECO:0000259" key="2">
    <source>
        <dbReference type="Pfam" id="PF01757"/>
    </source>
</evidence>
<comment type="caution">
    <text evidence="3">The sequence shown here is derived from an EMBL/GenBank/DDBJ whole genome shotgun (WGS) entry which is preliminary data.</text>
</comment>
<dbReference type="RefSeq" id="WP_039999562.1">
    <property type="nucleotide sequence ID" value="NZ_JAFCAF010000004.1"/>
</dbReference>
<keyword evidence="1" id="KW-1133">Transmembrane helix</keyword>
<dbReference type="Pfam" id="PF01757">
    <property type="entry name" value="Acyl_transf_3"/>
    <property type="match status" value="1"/>
</dbReference>
<dbReference type="GO" id="GO:0016746">
    <property type="term" value="F:acyltransferase activity"/>
    <property type="evidence" value="ECO:0007669"/>
    <property type="project" value="UniProtKB-KW"/>
</dbReference>
<accession>A0ABU8JG55</accession>
<evidence type="ECO:0000256" key="1">
    <source>
        <dbReference type="SAM" id="Phobius"/>
    </source>
</evidence>